<dbReference type="InterPro" id="IPR029058">
    <property type="entry name" value="AB_hydrolase_fold"/>
</dbReference>
<evidence type="ECO:0000259" key="1">
    <source>
        <dbReference type="Pfam" id="PF03959"/>
    </source>
</evidence>
<comment type="caution">
    <text evidence="3">The sequence shown here is derived from an EMBL/GenBank/DDBJ whole genome shotgun (WGS) entry which is preliminary data.</text>
</comment>
<protein>
    <submittedName>
        <fullName evidence="3">Alpha/beta hydrolase</fullName>
    </submittedName>
</protein>
<dbReference type="SUPFAM" id="SSF53474">
    <property type="entry name" value="alpha/beta-Hydrolases"/>
    <property type="match status" value="1"/>
</dbReference>
<dbReference type="InterPro" id="IPR052920">
    <property type="entry name" value="DNA-binding_regulatory"/>
</dbReference>
<dbReference type="Proteomes" id="UP001596047">
    <property type="component" value="Unassembled WGS sequence"/>
</dbReference>
<evidence type="ECO:0000313" key="3">
    <source>
        <dbReference type="EMBL" id="MFC5652537.1"/>
    </source>
</evidence>
<dbReference type="EMBL" id="JBHSOW010000098">
    <property type="protein sequence ID" value="MFC5652537.1"/>
    <property type="molecule type" value="Genomic_DNA"/>
</dbReference>
<reference evidence="4" key="1">
    <citation type="journal article" date="2019" name="Int. J. Syst. Evol. Microbiol.">
        <title>The Global Catalogue of Microorganisms (GCM) 10K type strain sequencing project: providing services to taxonomists for standard genome sequencing and annotation.</title>
        <authorList>
            <consortium name="The Broad Institute Genomics Platform"/>
            <consortium name="The Broad Institute Genome Sequencing Center for Infectious Disease"/>
            <person name="Wu L."/>
            <person name="Ma J."/>
        </authorList>
    </citation>
    <scope>NUCLEOTIDE SEQUENCE [LARGE SCALE GENOMIC DNA]</scope>
    <source>
        <strain evidence="4">CGMCC 1.3240</strain>
    </source>
</reference>
<evidence type="ECO:0000259" key="2">
    <source>
        <dbReference type="Pfam" id="PF12146"/>
    </source>
</evidence>
<dbReference type="Gene3D" id="3.40.50.1820">
    <property type="entry name" value="alpha/beta hydrolase"/>
    <property type="match status" value="1"/>
</dbReference>
<dbReference type="InterPro" id="IPR022742">
    <property type="entry name" value="Hydrolase_4"/>
</dbReference>
<dbReference type="InterPro" id="IPR005645">
    <property type="entry name" value="FSH-like_dom"/>
</dbReference>
<dbReference type="Pfam" id="PF03959">
    <property type="entry name" value="FSH1"/>
    <property type="match status" value="1"/>
</dbReference>
<accession>A0ABW0W3E1</accession>
<feature type="domain" description="Serine aminopeptidase S33" evidence="2">
    <location>
        <begin position="84"/>
        <end position="205"/>
    </location>
</feature>
<keyword evidence="3" id="KW-0378">Hydrolase</keyword>
<organism evidence="3 4">
    <name type="scientific">Paenibacillus solisilvae</name>
    <dbReference type="NCBI Taxonomy" id="2486751"/>
    <lineage>
        <taxon>Bacteria</taxon>
        <taxon>Bacillati</taxon>
        <taxon>Bacillota</taxon>
        <taxon>Bacilli</taxon>
        <taxon>Bacillales</taxon>
        <taxon>Paenibacillaceae</taxon>
        <taxon>Paenibacillus</taxon>
    </lineage>
</organism>
<evidence type="ECO:0000313" key="4">
    <source>
        <dbReference type="Proteomes" id="UP001596047"/>
    </source>
</evidence>
<keyword evidence="4" id="KW-1185">Reference proteome</keyword>
<feature type="domain" description="Serine hydrolase" evidence="1">
    <location>
        <begin position="226"/>
        <end position="279"/>
    </location>
</feature>
<dbReference type="PANTHER" id="PTHR43358">
    <property type="entry name" value="ALPHA/BETA-HYDROLASE"/>
    <property type="match status" value="1"/>
</dbReference>
<dbReference type="RefSeq" id="WP_379191178.1">
    <property type="nucleotide sequence ID" value="NZ_JBHSOW010000098.1"/>
</dbReference>
<dbReference type="Pfam" id="PF12146">
    <property type="entry name" value="Hydrolase_4"/>
    <property type="match status" value="1"/>
</dbReference>
<dbReference type="GO" id="GO:0016787">
    <property type="term" value="F:hydrolase activity"/>
    <property type="evidence" value="ECO:0007669"/>
    <property type="project" value="UniProtKB-KW"/>
</dbReference>
<sequence>MKIIACVGLVVLVLLVLFAVSMYFYNIAIKRADKSFLAHNPDLELAPMENKVVWKEEPRIEEVTLTSEDGLKLQGYWIEAKKPTDRIAIVAHGYSGKARDMDTFAKLFHEEFGYHVLMPDARGHGRSQGVCICFGWRERKDYVQWIDYMIRTRGPQSQIVLHGVSMGGATVCMTSGETLPLNVKAVISDCAYTSVHAQLAYQLKRMYKLPAFPLLYSTSLLARLRAGYSFKEASALEQVKKSRTPMLFIHGEDDTFVPFFMVKELYEACGCERELYTVPEAGHGLAFIVDPPGYKKHVKEFLSKYVR</sequence>
<gene>
    <name evidence="3" type="ORF">ACFPYJ_26145</name>
</gene>
<proteinExistence type="predicted"/>
<name>A0ABW0W3E1_9BACL</name>
<dbReference type="PANTHER" id="PTHR43358:SF4">
    <property type="entry name" value="ALPHA_BETA HYDROLASE FOLD-1 DOMAIN-CONTAINING PROTEIN"/>
    <property type="match status" value="1"/>
</dbReference>